<dbReference type="GO" id="GO:0008234">
    <property type="term" value="F:cysteine-type peptidase activity"/>
    <property type="evidence" value="ECO:0007669"/>
    <property type="project" value="UniProtKB-KW"/>
</dbReference>
<dbReference type="GO" id="GO:0006508">
    <property type="term" value="P:proteolysis"/>
    <property type="evidence" value="ECO:0007669"/>
    <property type="project" value="UniProtKB-KW"/>
</dbReference>
<name>A0A4R0RUZ7_9APHY</name>
<evidence type="ECO:0000313" key="7">
    <source>
        <dbReference type="Proteomes" id="UP000292702"/>
    </source>
</evidence>
<comment type="caution">
    <text evidence="6">The sequence shown here is derived from an EMBL/GenBank/DDBJ whole genome shotgun (WGS) entry which is preliminary data.</text>
</comment>
<evidence type="ECO:0000256" key="5">
    <source>
        <dbReference type="SAM" id="MobiDB-lite"/>
    </source>
</evidence>
<evidence type="ECO:0008006" key="8">
    <source>
        <dbReference type="Google" id="ProtNLM"/>
    </source>
</evidence>
<dbReference type="Gene3D" id="3.40.630.20">
    <property type="entry name" value="Peptidase C15, pyroglutamyl peptidase I-like"/>
    <property type="match status" value="1"/>
</dbReference>
<comment type="similarity">
    <text evidence="1">Belongs to the peptidase C15 family.</text>
</comment>
<dbReference type="EMBL" id="RWJN01000006">
    <property type="protein sequence ID" value="TCD71413.1"/>
    <property type="molecule type" value="Genomic_DNA"/>
</dbReference>
<dbReference type="InterPro" id="IPR036440">
    <property type="entry name" value="Peptidase_C15-like_sf"/>
</dbReference>
<dbReference type="Proteomes" id="UP000292702">
    <property type="component" value="Unassembled WGS sequence"/>
</dbReference>
<accession>A0A4R0RUZ7</accession>
<organism evidence="6 7">
    <name type="scientific">Steccherinum ochraceum</name>
    <dbReference type="NCBI Taxonomy" id="92696"/>
    <lineage>
        <taxon>Eukaryota</taxon>
        <taxon>Fungi</taxon>
        <taxon>Dikarya</taxon>
        <taxon>Basidiomycota</taxon>
        <taxon>Agaricomycotina</taxon>
        <taxon>Agaricomycetes</taxon>
        <taxon>Polyporales</taxon>
        <taxon>Steccherinaceae</taxon>
        <taxon>Steccherinum</taxon>
    </lineage>
</organism>
<keyword evidence="2" id="KW-0645">Protease</keyword>
<dbReference type="PANTHER" id="PTHR23402:SF1">
    <property type="entry name" value="PYROGLUTAMYL-PEPTIDASE I"/>
    <property type="match status" value="1"/>
</dbReference>
<keyword evidence="3" id="KW-0378">Hydrolase</keyword>
<reference evidence="6 7" key="1">
    <citation type="submission" date="2018-11" db="EMBL/GenBank/DDBJ databases">
        <title>Genome assembly of Steccherinum ochraceum LE-BIN_3174, the white-rot fungus of the Steccherinaceae family (The Residual Polyporoid clade, Polyporales, Basidiomycota).</title>
        <authorList>
            <person name="Fedorova T.V."/>
            <person name="Glazunova O.A."/>
            <person name="Landesman E.O."/>
            <person name="Moiseenko K.V."/>
            <person name="Psurtseva N.V."/>
            <person name="Savinova O.S."/>
            <person name="Shakhova N.V."/>
            <person name="Tyazhelova T.V."/>
            <person name="Vasina D.V."/>
        </authorList>
    </citation>
    <scope>NUCLEOTIDE SEQUENCE [LARGE SCALE GENOMIC DNA]</scope>
    <source>
        <strain evidence="6 7">LE-BIN_3174</strain>
    </source>
</reference>
<dbReference type="SUPFAM" id="SSF53182">
    <property type="entry name" value="Pyrrolidone carboxyl peptidase (pyroglutamate aminopeptidase)"/>
    <property type="match status" value="1"/>
</dbReference>
<keyword evidence="7" id="KW-1185">Reference proteome</keyword>
<keyword evidence="4" id="KW-0788">Thiol protease</keyword>
<dbReference type="PANTHER" id="PTHR23402">
    <property type="entry name" value="PROTEASE FAMILY C15 PYROGLUTAMYL-PEPTIDASE I-RELATED"/>
    <property type="match status" value="1"/>
</dbReference>
<feature type="compositionally biased region" description="Basic and acidic residues" evidence="5">
    <location>
        <begin position="193"/>
        <end position="209"/>
    </location>
</feature>
<dbReference type="OrthoDB" id="407146at2759"/>
<feature type="region of interest" description="Disordered" evidence="5">
    <location>
        <begin position="183"/>
        <end position="212"/>
    </location>
</feature>
<evidence type="ECO:0000256" key="3">
    <source>
        <dbReference type="ARBA" id="ARBA00022801"/>
    </source>
</evidence>
<protein>
    <recommendedName>
        <fullName evidence="8">Peptidase C15, pyroglutamyl peptidase I-like protein</fullName>
    </recommendedName>
</protein>
<evidence type="ECO:0000313" key="6">
    <source>
        <dbReference type="EMBL" id="TCD71413.1"/>
    </source>
</evidence>
<evidence type="ECO:0000256" key="1">
    <source>
        <dbReference type="ARBA" id="ARBA00006641"/>
    </source>
</evidence>
<evidence type="ECO:0000256" key="2">
    <source>
        <dbReference type="ARBA" id="ARBA00022670"/>
    </source>
</evidence>
<evidence type="ECO:0000256" key="4">
    <source>
        <dbReference type="ARBA" id="ARBA00022807"/>
    </source>
</evidence>
<dbReference type="InterPro" id="IPR016125">
    <property type="entry name" value="Peptidase_C15-like"/>
</dbReference>
<gene>
    <name evidence="6" type="ORF">EIP91_010119</name>
</gene>
<dbReference type="AlphaFoldDB" id="A0A4R0RUZ7"/>
<sequence>MADSQAISPNAIRVLITGFGPFARYAENPSWLAIRPLHNTVLYTQPEANPTPYNDQMVTDEDVDMPPTPQPIHITAVELPVTYKAVRSFVPGLHARPPVIPQPSDSELAIAPPPINGYDFILHTSVAGRGALRLEKVSHKLNYRMRDAEGQYAPTVHLPKEGPVMDESERFERERLLLMFDPSAGEGSMQHTGGERGEGHGGQDVEHQPQRGFGQGYESYPDELYTEIDVARLIHHLKESGVEQVYSSMDSGHYLCDYMFYCSLAESKRVAGKQEKDKATPPKSTPILAMHCGPVDQPLSTPEVTEAIKKIVIWVCARLG</sequence>
<proteinExistence type="inferred from homology"/>